<organism evidence="1">
    <name type="scientific">uncultured marine thaumarchaeote SAT1000_48_A08</name>
    <dbReference type="NCBI Taxonomy" id="1456414"/>
    <lineage>
        <taxon>Archaea</taxon>
        <taxon>Nitrososphaerota</taxon>
        <taxon>environmental samples</taxon>
    </lineage>
</organism>
<proteinExistence type="predicted"/>
<reference evidence="1" key="1">
    <citation type="journal article" date="2014" name="Genome Biol. Evol.">
        <title>Pangenome evidence for extensive interdomain horizontal transfer affecting lineage core and shell genes in uncultured planktonic thaumarchaeota and euryarchaeota.</title>
        <authorList>
            <person name="Deschamps P."/>
            <person name="Zivanovic Y."/>
            <person name="Moreira D."/>
            <person name="Rodriguez-Valera F."/>
            <person name="Lopez-Garcia P."/>
        </authorList>
    </citation>
    <scope>NUCLEOTIDE SEQUENCE</scope>
</reference>
<accession>A0A075IBP4</accession>
<name>A0A075IBP4_9ARCH</name>
<dbReference type="AlphaFoldDB" id="A0A075IBP4"/>
<protein>
    <submittedName>
        <fullName evidence="1">Uncharacterized protein</fullName>
    </submittedName>
</protein>
<evidence type="ECO:0000313" key="1">
    <source>
        <dbReference type="EMBL" id="AIF25205.1"/>
    </source>
</evidence>
<sequence length="76" mass="8995">MIKTPCPICHKDMKDHDKEKLDKCLWRFAREARNPVAYASREKLICPVCEEEMLDHKISEADKCVNQFILDVEELF</sequence>
<dbReference type="EMBL" id="KF901284">
    <property type="protein sequence ID" value="AIF25205.1"/>
    <property type="molecule type" value="Genomic_DNA"/>
</dbReference>